<proteinExistence type="predicted"/>
<accession>A0A0A9CLC9</accession>
<dbReference type="EMBL" id="GBRH01222632">
    <property type="protein sequence ID" value="JAD75263.1"/>
    <property type="molecule type" value="Transcribed_RNA"/>
</dbReference>
<reference evidence="1" key="1">
    <citation type="submission" date="2014-09" db="EMBL/GenBank/DDBJ databases">
        <authorList>
            <person name="Magalhaes I.L.F."/>
            <person name="Oliveira U."/>
            <person name="Santos F.R."/>
            <person name="Vidigal T.H.D.A."/>
            <person name="Brescovit A.D."/>
            <person name="Santos A.J."/>
        </authorList>
    </citation>
    <scope>NUCLEOTIDE SEQUENCE</scope>
    <source>
        <tissue evidence="1">Shoot tissue taken approximately 20 cm above the soil surface</tissue>
    </source>
</reference>
<sequence>MCLQLCSKYRLGINKQLILRVKVTWEHRKDHCPWIHHPYMDRE</sequence>
<reference evidence="1" key="2">
    <citation type="journal article" date="2015" name="Data Brief">
        <title>Shoot transcriptome of the giant reed, Arundo donax.</title>
        <authorList>
            <person name="Barrero R.A."/>
            <person name="Guerrero F.D."/>
            <person name="Moolhuijzen P."/>
            <person name="Goolsby J.A."/>
            <person name="Tidwell J."/>
            <person name="Bellgard S.E."/>
            <person name="Bellgard M.I."/>
        </authorList>
    </citation>
    <scope>NUCLEOTIDE SEQUENCE</scope>
    <source>
        <tissue evidence="1">Shoot tissue taken approximately 20 cm above the soil surface</tissue>
    </source>
</reference>
<organism evidence="1">
    <name type="scientific">Arundo donax</name>
    <name type="common">Giant reed</name>
    <name type="synonym">Donax arundinaceus</name>
    <dbReference type="NCBI Taxonomy" id="35708"/>
    <lineage>
        <taxon>Eukaryota</taxon>
        <taxon>Viridiplantae</taxon>
        <taxon>Streptophyta</taxon>
        <taxon>Embryophyta</taxon>
        <taxon>Tracheophyta</taxon>
        <taxon>Spermatophyta</taxon>
        <taxon>Magnoliopsida</taxon>
        <taxon>Liliopsida</taxon>
        <taxon>Poales</taxon>
        <taxon>Poaceae</taxon>
        <taxon>PACMAD clade</taxon>
        <taxon>Arundinoideae</taxon>
        <taxon>Arundineae</taxon>
        <taxon>Arundo</taxon>
    </lineage>
</organism>
<evidence type="ECO:0000313" key="1">
    <source>
        <dbReference type="EMBL" id="JAD75263.1"/>
    </source>
</evidence>
<name>A0A0A9CLC9_ARUDO</name>
<protein>
    <submittedName>
        <fullName evidence="1">Uncharacterized protein</fullName>
    </submittedName>
</protein>
<dbReference type="AlphaFoldDB" id="A0A0A9CLC9"/>